<feature type="binding site" evidence="10 11">
    <location>
        <begin position="343"/>
        <end position="346"/>
    </location>
    <ligand>
        <name>ATP</name>
        <dbReference type="ChEBI" id="CHEBI:30616"/>
    </ligand>
</feature>
<name>A0A2M8KCG1_9BACT</name>
<evidence type="ECO:0000256" key="8">
    <source>
        <dbReference type="ARBA" id="ARBA00022777"/>
    </source>
</evidence>
<dbReference type="HAMAP" id="MF_00145">
    <property type="entry name" value="Phosphoglyc_kinase"/>
    <property type="match status" value="1"/>
</dbReference>
<evidence type="ECO:0000313" key="13">
    <source>
        <dbReference type="EMBL" id="PJE57583.1"/>
    </source>
</evidence>
<evidence type="ECO:0000313" key="14">
    <source>
        <dbReference type="Proteomes" id="UP000231648"/>
    </source>
</evidence>
<keyword evidence="8 10" id="KW-0418">Kinase</keyword>
<dbReference type="PANTHER" id="PTHR11406">
    <property type="entry name" value="PHOSPHOGLYCERATE KINASE"/>
    <property type="match status" value="1"/>
</dbReference>
<evidence type="ECO:0000256" key="4">
    <source>
        <dbReference type="ARBA" id="ARBA00013061"/>
    </source>
</evidence>
<dbReference type="GO" id="GO:0005829">
    <property type="term" value="C:cytosol"/>
    <property type="evidence" value="ECO:0007669"/>
    <property type="project" value="TreeGrafter"/>
</dbReference>
<dbReference type="GO" id="GO:0005524">
    <property type="term" value="F:ATP binding"/>
    <property type="evidence" value="ECO:0007669"/>
    <property type="project" value="UniProtKB-KW"/>
</dbReference>
<dbReference type="Gene3D" id="3.40.50.1260">
    <property type="entry name" value="Phosphoglycerate kinase, N-terminal domain"/>
    <property type="match status" value="2"/>
</dbReference>
<dbReference type="Proteomes" id="UP000231648">
    <property type="component" value="Unassembled WGS sequence"/>
</dbReference>
<dbReference type="GO" id="GO:0043531">
    <property type="term" value="F:ADP binding"/>
    <property type="evidence" value="ECO:0007669"/>
    <property type="project" value="TreeGrafter"/>
</dbReference>
<evidence type="ECO:0000256" key="7">
    <source>
        <dbReference type="ARBA" id="ARBA00022741"/>
    </source>
</evidence>
<feature type="binding site" evidence="10">
    <location>
        <position position="38"/>
    </location>
    <ligand>
        <name>substrate</name>
    </ligand>
</feature>
<dbReference type="PRINTS" id="PR00477">
    <property type="entry name" value="PHGLYCKINASE"/>
</dbReference>
<feature type="binding site" evidence="10 11">
    <location>
        <position position="203"/>
    </location>
    <ligand>
        <name>ATP</name>
        <dbReference type="ChEBI" id="CHEBI:30616"/>
    </ligand>
</feature>
<reference evidence="14" key="1">
    <citation type="submission" date="2017-09" db="EMBL/GenBank/DDBJ databases">
        <title>Depth-based differentiation of microbial function through sediment-hosted aquifers and enrichment of novel symbionts in the deep terrestrial subsurface.</title>
        <authorList>
            <person name="Probst A.J."/>
            <person name="Ladd B."/>
            <person name="Jarett J.K."/>
            <person name="Geller-Mcgrath D.E."/>
            <person name="Sieber C.M.K."/>
            <person name="Emerson J.B."/>
            <person name="Anantharaman K."/>
            <person name="Thomas B.C."/>
            <person name="Malmstrom R."/>
            <person name="Stieglmeier M."/>
            <person name="Klingl A."/>
            <person name="Woyke T."/>
            <person name="Ryan C.M."/>
            <person name="Banfield J.F."/>
        </authorList>
    </citation>
    <scope>NUCLEOTIDE SEQUENCE [LARGE SCALE GENOMIC DNA]</scope>
</reference>
<dbReference type="FunFam" id="3.40.50.1260:FF:000006">
    <property type="entry name" value="Phosphoglycerate kinase"/>
    <property type="match status" value="1"/>
</dbReference>
<dbReference type="PIRSF" id="PIRSF000724">
    <property type="entry name" value="Pgk"/>
    <property type="match status" value="1"/>
</dbReference>
<dbReference type="EC" id="2.7.2.3" evidence="4 10"/>
<keyword evidence="10" id="KW-0963">Cytoplasm</keyword>
<dbReference type="GO" id="GO:0004618">
    <property type="term" value="F:phosphoglycerate kinase activity"/>
    <property type="evidence" value="ECO:0007669"/>
    <property type="project" value="UniProtKB-UniRule"/>
</dbReference>
<comment type="pathway">
    <text evidence="2 10">Carbohydrate degradation; glycolysis; pyruvate from D-glyceraldehyde 3-phosphate: step 2/5.</text>
</comment>
<feature type="binding site" evidence="10">
    <location>
        <begin position="61"/>
        <end position="64"/>
    </location>
    <ligand>
        <name>substrate</name>
    </ligand>
</feature>
<dbReference type="GO" id="GO:0006094">
    <property type="term" value="P:gluconeogenesis"/>
    <property type="evidence" value="ECO:0007669"/>
    <property type="project" value="TreeGrafter"/>
</dbReference>
<dbReference type="PANTHER" id="PTHR11406:SF23">
    <property type="entry name" value="PHOSPHOGLYCERATE KINASE 1, CHLOROPLASTIC-RELATED"/>
    <property type="match status" value="1"/>
</dbReference>
<keyword evidence="7 10" id="KW-0547">Nucleotide-binding</keyword>
<dbReference type="InterPro" id="IPR015824">
    <property type="entry name" value="Phosphoglycerate_kinase_N"/>
</dbReference>
<evidence type="ECO:0000256" key="10">
    <source>
        <dbReference type="HAMAP-Rule" id="MF_00145"/>
    </source>
</evidence>
<comment type="similarity">
    <text evidence="3 10 12">Belongs to the phosphoglycerate kinase family.</text>
</comment>
<evidence type="ECO:0000256" key="5">
    <source>
        <dbReference type="ARBA" id="ARBA00016471"/>
    </source>
</evidence>
<comment type="subunit">
    <text evidence="10">Monomer.</text>
</comment>
<comment type="caution">
    <text evidence="10">Lacks conserved residue(s) required for the propagation of feature annotation.</text>
</comment>
<evidence type="ECO:0000256" key="12">
    <source>
        <dbReference type="RuleBase" id="RU000532"/>
    </source>
</evidence>
<sequence>MPKLKTLKDINLKNQRALVRVDFDLPLDEKGNIIDDFRLKESLPTIKYLIKQKSKIILISHLDRPGGRRIKKLSLAQVAQRLRNISRKKVRFSKEITGWSVKKTIEMMGFGQILLLENLRFNPGEEKNSPKLAKELAGFGDIFINEAFAVSHREHASIVGISRYLPSVLGFRFEKEIKELNKILFRPKRPLVAVIGGAKISTKIKVINKFLQIADYVLIGGALSNTIFASRGFDMADSVIDKESFEDIEKINLRNPKLFLPIDLAIWNKNRVYYKDVSGLFKGEKALDIGPKTIDLFSDLIEKAKMIIWNGPLGLTIQKPFDKASKAIVDAISETKAYSVVGGGDTIAFIREIKKEKVFDHLSTGGGAMLDYLANETLSGTEAIKECKRFGK</sequence>
<dbReference type="EMBL" id="PFDX01000012">
    <property type="protein sequence ID" value="PJE57583.1"/>
    <property type="molecule type" value="Genomic_DNA"/>
</dbReference>
<evidence type="ECO:0000256" key="11">
    <source>
        <dbReference type="PIRSR" id="PIRSR000724-2"/>
    </source>
</evidence>
<dbReference type="AlphaFoldDB" id="A0A2M8KCG1"/>
<keyword evidence="9 10" id="KW-0067">ATP-binding</keyword>
<organism evidence="13 14">
    <name type="scientific">Candidatus Portnoybacteria bacterium CG10_big_fil_rev_8_21_14_0_10_38_18</name>
    <dbReference type="NCBI Taxonomy" id="1974813"/>
    <lineage>
        <taxon>Bacteria</taxon>
        <taxon>Candidatus Portnoyibacteriota</taxon>
    </lineage>
</organism>
<evidence type="ECO:0000256" key="2">
    <source>
        <dbReference type="ARBA" id="ARBA00004838"/>
    </source>
</evidence>
<proteinExistence type="inferred from homology"/>
<gene>
    <name evidence="10 13" type="primary">pgk</name>
    <name evidence="13" type="ORF">COU82_01015</name>
</gene>
<dbReference type="InterPro" id="IPR036043">
    <property type="entry name" value="Phosphoglycerate_kinase_sf"/>
</dbReference>
<feature type="binding site" evidence="10">
    <location>
        <position position="153"/>
    </location>
    <ligand>
        <name>substrate</name>
    </ligand>
</feature>
<dbReference type="SUPFAM" id="SSF53748">
    <property type="entry name" value="Phosphoglycerate kinase"/>
    <property type="match status" value="1"/>
</dbReference>
<keyword evidence="6 10" id="KW-0808">Transferase</keyword>
<comment type="subcellular location">
    <subcellularLocation>
        <location evidence="10">Cytoplasm</location>
    </subcellularLocation>
</comment>
<evidence type="ECO:0000256" key="6">
    <source>
        <dbReference type="ARBA" id="ARBA00022679"/>
    </source>
</evidence>
<protein>
    <recommendedName>
        <fullName evidence="5 10">Phosphoglycerate kinase</fullName>
        <ecNumber evidence="4 10">2.7.2.3</ecNumber>
    </recommendedName>
</protein>
<evidence type="ECO:0000256" key="9">
    <source>
        <dbReference type="ARBA" id="ARBA00022840"/>
    </source>
</evidence>
<dbReference type="Pfam" id="PF00162">
    <property type="entry name" value="PGK"/>
    <property type="match status" value="1"/>
</dbReference>
<evidence type="ECO:0000256" key="1">
    <source>
        <dbReference type="ARBA" id="ARBA00000642"/>
    </source>
</evidence>
<dbReference type="GO" id="GO:0006096">
    <property type="term" value="P:glycolytic process"/>
    <property type="evidence" value="ECO:0007669"/>
    <property type="project" value="UniProtKB-UniRule"/>
</dbReference>
<comment type="caution">
    <text evidence="13">The sequence shown here is derived from an EMBL/GenBank/DDBJ whole genome shotgun (WGS) entry which is preliminary data.</text>
</comment>
<dbReference type="InterPro" id="IPR001576">
    <property type="entry name" value="Phosphoglycerate_kinase"/>
</dbReference>
<comment type="catalytic activity">
    <reaction evidence="1 10 12">
        <text>(2R)-3-phosphoglycerate + ATP = (2R)-3-phospho-glyceroyl phosphate + ADP</text>
        <dbReference type="Rhea" id="RHEA:14801"/>
        <dbReference type="ChEBI" id="CHEBI:30616"/>
        <dbReference type="ChEBI" id="CHEBI:57604"/>
        <dbReference type="ChEBI" id="CHEBI:58272"/>
        <dbReference type="ChEBI" id="CHEBI:456216"/>
        <dbReference type="EC" id="2.7.2.3"/>
    </reaction>
</comment>
<evidence type="ECO:0000256" key="3">
    <source>
        <dbReference type="ARBA" id="ARBA00008982"/>
    </source>
</evidence>
<accession>A0A2M8KCG1</accession>
<feature type="binding site" evidence="10">
    <location>
        <position position="120"/>
    </location>
    <ligand>
        <name>substrate</name>
    </ligand>
</feature>
<keyword evidence="10" id="KW-0324">Glycolysis</keyword>
<dbReference type="UniPathway" id="UPA00109">
    <property type="reaction ID" value="UER00185"/>
</dbReference>